<name>A0A7R9A7A2_9CRUS</name>
<dbReference type="SUPFAM" id="SSF50156">
    <property type="entry name" value="PDZ domain-like"/>
    <property type="match status" value="1"/>
</dbReference>
<dbReference type="EMBL" id="LR900647">
    <property type="protein sequence ID" value="CAD7246423.1"/>
    <property type="molecule type" value="Genomic_DNA"/>
</dbReference>
<protein>
    <recommendedName>
        <fullName evidence="1">PDZ domain-containing protein</fullName>
    </recommendedName>
</protein>
<evidence type="ECO:0000313" key="3">
    <source>
        <dbReference type="Proteomes" id="UP000677054"/>
    </source>
</evidence>
<keyword evidence="3" id="KW-1185">Reference proteome</keyword>
<dbReference type="AlphaFoldDB" id="A0A7R9A7A2"/>
<dbReference type="Pfam" id="PF00595">
    <property type="entry name" value="PDZ"/>
    <property type="match status" value="1"/>
</dbReference>
<dbReference type="EMBL" id="CAJPEV010001130">
    <property type="protein sequence ID" value="CAG0890897.1"/>
    <property type="molecule type" value="Genomic_DNA"/>
</dbReference>
<evidence type="ECO:0000259" key="1">
    <source>
        <dbReference type="PROSITE" id="PS50106"/>
    </source>
</evidence>
<dbReference type="SMART" id="SM00228">
    <property type="entry name" value="PDZ"/>
    <property type="match status" value="1"/>
</dbReference>
<gene>
    <name evidence="2" type="ORF">DSTB1V02_LOCUS6273</name>
</gene>
<dbReference type="InterPro" id="IPR036034">
    <property type="entry name" value="PDZ_sf"/>
</dbReference>
<evidence type="ECO:0000313" key="2">
    <source>
        <dbReference type="EMBL" id="CAD7246423.1"/>
    </source>
</evidence>
<dbReference type="InterPro" id="IPR001478">
    <property type="entry name" value="PDZ"/>
</dbReference>
<dbReference type="Proteomes" id="UP000677054">
    <property type="component" value="Unassembled WGS sequence"/>
</dbReference>
<dbReference type="OrthoDB" id="44841at2759"/>
<dbReference type="PROSITE" id="PS50106">
    <property type="entry name" value="PDZ"/>
    <property type="match status" value="1"/>
</dbReference>
<sequence length="368" mass="40644">MVRVSHESCAHVQLRYSVRRFRDFLVQDLKSKRPTNGPRKIDYNWKIPRETSVYGAHSHSVDRRKFSPPNVFPAKSSFPLASPVKNFPNDSRPKVYDERNRILVPPLRIPVPPLRIPVPPLGSPVPPHLRGSSVIQPGEEIEETEIKGVTRSRPRFALRTGVVRRRKGSIRKPCRVAIVDAIRTPYSQAEKESLVLQMKLSPSLTPSMPPLPPQVNPGSKAAKGGLKDGHVIRGINGTPTSGMTNRDAHAAIKDSPNTLLLTVASPVTESSPETPSPNEDPSVFATIKPRYYHSSVTVSHNPRPCESPPSPSAAIPGPVSPLRLHQPRFPRSFESPPSPSAAIPQFPKAHGPLIFSSLRFLLHRKNMV</sequence>
<organism evidence="2">
    <name type="scientific">Darwinula stevensoni</name>
    <dbReference type="NCBI Taxonomy" id="69355"/>
    <lineage>
        <taxon>Eukaryota</taxon>
        <taxon>Metazoa</taxon>
        <taxon>Ecdysozoa</taxon>
        <taxon>Arthropoda</taxon>
        <taxon>Crustacea</taxon>
        <taxon>Oligostraca</taxon>
        <taxon>Ostracoda</taxon>
        <taxon>Podocopa</taxon>
        <taxon>Podocopida</taxon>
        <taxon>Darwinulocopina</taxon>
        <taxon>Darwinuloidea</taxon>
        <taxon>Darwinulidae</taxon>
        <taxon>Darwinula</taxon>
    </lineage>
</organism>
<feature type="domain" description="PDZ" evidence="1">
    <location>
        <begin position="214"/>
        <end position="267"/>
    </location>
</feature>
<proteinExistence type="predicted"/>
<dbReference type="Gene3D" id="2.30.42.10">
    <property type="match status" value="1"/>
</dbReference>
<accession>A0A7R9A7A2</accession>
<reference evidence="2" key="1">
    <citation type="submission" date="2020-11" db="EMBL/GenBank/DDBJ databases">
        <authorList>
            <person name="Tran Van P."/>
        </authorList>
    </citation>
    <scope>NUCLEOTIDE SEQUENCE</scope>
</reference>